<dbReference type="PANTHER" id="PTHR11339:SF371">
    <property type="entry name" value="MUCIN-2"/>
    <property type="match status" value="1"/>
</dbReference>
<evidence type="ECO:0000259" key="3">
    <source>
        <dbReference type="PROSITE" id="PS51233"/>
    </source>
</evidence>
<reference evidence="4" key="2">
    <citation type="submission" date="2020-05" db="UniProtKB">
        <authorList>
            <consortium name="Ensembl"/>
        </authorList>
    </citation>
    <scope>IDENTIFICATION</scope>
</reference>
<protein>
    <recommendedName>
        <fullName evidence="3">VWFD domain-containing protein</fullName>
    </recommendedName>
</protein>
<accession>A0A6I8SGM7</accession>
<dbReference type="AlphaFoldDB" id="A0A6I8SGM7"/>
<dbReference type="PANTHER" id="PTHR11339">
    <property type="entry name" value="EXTRACELLULAR MATRIX GLYCOPROTEIN RELATED"/>
    <property type="match status" value="1"/>
</dbReference>
<dbReference type="InterPro" id="IPR050780">
    <property type="entry name" value="Mucin_vWF_Thrombospondin_sf"/>
</dbReference>
<evidence type="ECO:0000313" key="4">
    <source>
        <dbReference type="Ensembl" id="ENSXETP00000097423"/>
    </source>
</evidence>
<dbReference type="SMART" id="SM00832">
    <property type="entry name" value="C8"/>
    <property type="match status" value="1"/>
</dbReference>
<name>A0A6I8SGM7_XENTR</name>
<keyword evidence="1" id="KW-1015">Disulfide bond</keyword>
<dbReference type="Bgee" id="ENSXETG00000038706">
    <property type="expression patterns" value="Expressed in egg cell"/>
</dbReference>
<feature type="domain" description="VWFD" evidence="3">
    <location>
        <begin position="1"/>
        <end position="47"/>
    </location>
</feature>
<dbReference type="InterPro" id="IPR014853">
    <property type="entry name" value="VWF/SSPO/ZAN-like_Cys-rich_dom"/>
</dbReference>
<dbReference type="GeneTree" id="ENSGT00940000156289"/>
<evidence type="ECO:0000256" key="2">
    <source>
        <dbReference type="ARBA" id="ARBA00023180"/>
    </source>
</evidence>
<reference evidence="4" key="1">
    <citation type="journal article" date="2010" name="Science">
        <title>The genome of the Western clawed frog Xenopus tropicalis.</title>
        <authorList>
            <person name="Hellsten U."/>
            <person name="Harland R.M."/>
            <person name="Gilchrist M.J."/>
            <person name="Hendrix D."/>
            <person name="Jurka J."/>
            <person name="Kapitonov V."/>
            <person name="Ovcharenko I."/>
            <person name="Putnam N.H."/>
            <person name="Shu S."/>
            <person name="Taher L."/>
            <person name="Blitz I.L."/>
            <person name="Blumberg B."/>
            <person name="Dichmann D.S."/>
            <person name="Dubchak I."/>
            <person name="Amaya E."/>
            <person name="Detter J.C."/>
            <person name="Fletcher R."/>
            <person name="Gerhard D.S."/>
            <person name="Goodstein D."/>
            <person name="Graves T."/>
            <person name="Grigoriev I.V."/>
            <person name="Grimwood J."/>
            <person name="Kawashima T."/>
            <person name="Lindquist E."/>
            <person name="Lucas S.M."/>
            <person name="Mead P.E."/>
            <person name="Mitros T."/>
            <person name="Ogino H."/>
            <person name="Ohta Y."/>
            <person name="Poliakov A.V."/>
            <person name="Pollet N."/>
            <person name="Robert J."/>
            <person name="Salamov A."/>
            <person name="Sater A.K."/>
            <person name="Schmutz J."/>
            <person name="Terry A."/>
            <person name="Vize P.D."/>
            <person name="Warren W.C."/>
            <person name="Wells D."/>
            <person name="Wills A."/>
            <person name="Wilson R.K."/>
            <person name="Zimmerman L.B."/>
            <person name="Zorn A.M."/>
            <person name="Grainger R."/>
            <person name="Grammer T."/>
            <person name="Khokha M.K."/>
            <person name="Richardson P.M."/>
            <person name="Rokhsar D.S."/>
        </authorList>
    </citation>
    <scope>NUCLEOTIDE SEQUENCE [LARGE SCALE GENOMIC DNA]</scope>
    <source>
        <strain evidence="4">Nigerian</strain>
    </source>
</reference>
<sequence>PIFKGKVCGLCGNFDDKSSNDLLTRNMLEVSNVREFANSWKFKGNCPDEEKEINACSQNPYRRAWAEKRCYRIKSEVFQDCHSKVDPIPFYEACVNDVCSCDTGGDCESFCTAVSAYAQECNKAGSCIHWRTPDICPIFCDNYHTEDEWQYKPCGNDEMPTCNSIYNMYTNITHLEGEFNVCLFHGNETDRRYITQLLQIYV</sequence>
<dbReference type="Pfam" id="PF00094">
    <property type="entry name" value="VWD"/>
    <property type="match status" value="1"/>
</dbReference>
<dbReference type="PROSITE" id="PS51233">
    <property type="entry name" value="VWFD"/>
    <property type="match status" value="1"/>
</dbReference>
<dbReference type="InterPro" id="IPR001846">
    <property type="entry name" value="VWF_type-D"/>
</dbReference>
<evidence type="ECO:0000256" key="1">
    <source>
        <dbReference type="ARBA" id="ARBA00023157"/>
    </source>
</evidence>
<dbReference type="Pfam" id="PF08742">
    <property type="entry name" value="C8"/>
    <property type="match status" value="1"/>
</dbReference>
<proteinExistence type="predicted"/>
<keyword evidence="2" id="KW-0325">Glycoprotein</keyword>
<dbReference type="Ensembl" id="ENSXETT00000101269">
    <property type="protein sequence ID" value="ENSXETP00000097423"/>
    <property type="gene ID" value="ENSXETG00000038706"/>
</dbReference>
<dbReference type="InParanoid" id="A0A6I8SGM7"/>
<organism evidence="4">
    <name type="scientific">Xenopus tropicalis</name>
    <name type="common">Western clawed frog</name>
    <name type="synonym">Silurana tropicalis</name>
    <dbReference type="NCBI Taxonomy" id="8364"/>
    <lineage>
        <taxon>Eukaryota</taxon>
        <taxon>Metazoa</taxon>
        <taxon>Chordata</taxon>
        <taxon>Craniata</taxon>
        <taxon>Vertebrata</taxon>
        <taxon>Euteleostomi</taxon>
        <taxon>Amphibia</taxon>
        <taxon>Batrachia</taxon>
        <taxon>Anura</taxon>
        <taxon>Pipoidea</taxon>
        <taxon>Pipidae</taxon>
        <taxon>Xenopodinae</taxon>
        <taxon>Xenopus</taxon>
        <taxon>Silurana</taxon>
    </lineage>
</organism>